<feature type="domain" description="OmpA-like" evidence="7">
    <location>
        <begin position="515"/>
        <end position="631"/>
    </location>
</feature>
<dbReference type="PANTHER" id="PTHR30329:SF21">
    <property type="entry name" value="LIPOPROTEIN YIAD-RELATED"/>
    <property type="match status" value="1"/>
</dbReference>
<dbReference type="Gene3D" id="1.25.40.10">
    <property type="entry name" value="Tetratricopeptide repeat domain"/>
    <property type="match status" value="1"/>
</dbReference>
<dbReference type="SUPFAM" id="SSF103088">
    <property type="entry name" value="OmpA-like"/>
    <property type="match status" value="1"/>
</dbReference>
<dbReference type="Proteomes" id="UP001549749">
    <property type="component" value="Unassembled WGS sequence"/>
</dbReference>
<dbReference type="Gene3D" id="2.60.40.1120">
    <property type="entry name" value="Carboxypeptidase-like, regulatory domain"/>
    <property type="match status" value="1"/>
</dbReference>
<dbReference type="PANTHER" id="PTHR30329">
    <property type="entry name" value="STATOR ELEMENT OF FLAGELLAR MOTOR COMPLEX"/>
    <property type="match status" value="1"/>
</dbReference>
<keyword evidence="3" id="KW-0998">Cell outer membrane</keyword>
<dbReference type="InterPro" id="IPR050330">
    <property type="entry name" value="Bact_OuterMem_StrucFunc"/>
</dbReference>
<dbReference type="Pfam" id="PF13181">
    <property type="entry name" value="TPR_8"/>
    <property type="match status" value="1"/>
</dbReference>
<dbReference type="EMBL" id="JBEXAC010000003">
    <property type="protein sequence ID" value="MET7001227.1"/>
    <property type="molecule type" value="Genomic_DNA"/>
</dbReference>
<dbReference type="RefSeq" id="WP_354663799.1">
    <property type="nucleotide sequence ID" value="NZ_JBEXAC010000003.1"/>
</dbReference>
<evidence type="ECO:0000313" key="8">
    <source>
        <dbReference type="EMBL" id="MET7001227.1"/>
    </source>
</evidence>
<dbReference type="PROSITE" id="PS51123">
    <property type="entry name" value="OMPA_2"/>
    <property type="match status" value="1"/>
</dbReference>
<evidence type="ECO:0000256" key="3">
    <source>
        <dbReference type="ARBA" id="ARBA00023237"/>
    </source>
</evidence>
<dbReference type="InterPro" id="IPR008969">
    <property type="entry name" value="CarboxyPept-like_regulatory"/>
</dbReference>
<keyword evidence="2 5" id="KW-0472">Membrane</keyword>
<keyword evidence="4" id="KW-0802">TPR repeat</keyword>
<evidence type="ECO:0000256" key="6">
    <source>
        <dbReference type="SAM" id="SignalP"/>
    </source>
</evidence>
<dbReference type="PROSITE" id="PS01068">
    <property type="entry name" value="OMPA_1"/>
    <property type="match status" value="1"/>
</dbReference>
<comment type="caution">
    <text evidence="8">The sequence shown here is derived from an EMBL/GenBank/DDBJ whole genome shotgun (WGS) entry which is preliminary data.</text>
</comment>
<dbReference type="SUPFAM" id="SSF82171">
    <property type="entry name" value="DPP6 N-terminal domain-like"/>
    <property type="match status" value="1"/>
</dbReference>
<dbReference type="InterPro" id="IPR006665">
    <property type="entry name" value="OmpA-like"/>
</dbReference>
<dbReference type="InterPro" id="IPR019734">
    <property type="entry name" value="TPR_rpt"/>
</dbReference>
<dbReference type="PROSITE" id="PS50005">
    <property type="entry name" value="TPR"/>
    <property type="match status" value="1"/>
</dbReference>
<dbReference type="SUPFAM" id="SSF48452">
    <property type="entry name" value="TPR-like"/>
    <property type="match status" value="1"/>
</dbReference>
<dbReference type="InterPro" id="IPR036737">
    <property type="entry name" value="OmpA-like_sf"/>
</dbReference>
<comment type="subcellular location">
    <subcellularLocation>
        <location evidence="1">Cell outer membrane</location>
    </subcellularLocation>
</comment>
<evidence type="ECO:0000313" key="9">
    <source>
        <dbReference type="Proteomes" id="UP001549749"/>
    </source>
</evidence>
<dbReference type="Pfam" id="PF07676">
    <property type="entry name" value="PD40"/>
    <property type="match status" value="4"/>
</dbReference>
<accession>A0ABV2TEZ9</accession>
<dbReference type="InterPro" id="IPR011990">
    <property type="entry name" value="TPR-like_helical_dom_sf"/>
</dbReference>
<dbReference type="Pfam" id="PF00691">
    <property type="entry name" value="OmpA"/>
    <property type="match status" value="1"/>
</dbReference>
<dbReference type="InterPro" id="IPR006664">
    <property type="entry name" value="OMP_bac"/>
</dbReference>
<evidence type="ECO:0000256" key="5">
    <source>
        <dbReference type="PROSITE-ProRule" id="PRU00473"/>
    </source>
</evidence>
<keyword evidence="9" id="KW-1185">Reference proteome</keyword>
<organism evidence="8 9">
    <name type="scientific">Chitinophaga defluvii</name>
    <dbReference type="NCBI Taxonomy" id="3163343"/>
    <lineage>
        <taxon>Bacteria</taxon>
        <taxon>Pseudomonadati</taxon>
        <taxon>Bacteroidota</taxon>
        <taxon>Chitinophagia</taxon>
        <taxon>Chitinophagales</taxon>
        <taxon>Chitinophagaceae</taxon>
        <taxon>Chitinophaga</taxon>
    </lineage>
</organism>
<gene>
    <name evidence="8" type="ORF">ABR189_27845</name>
</gene>
<feature type="chain" id="PRO_5045060203" evidence="6">
    <location>
        <begin position="23"/>
        <end position="631"/>
    </location>
</feature>
<feature type="signal peptide" evidence="6">
    <location>
        <begin position="1"/>
        <end position="22"/>
    </location>
</feature>
<dbReference type="SMART" id="SM00028">
    <property type="entry name" value="TPR"/>
    <property type="match status" value="2"/>
</dbReference>
<dbReference type="SUPFAM" id="SSF49464">
    <property type="entry name" value="Carboxypeptidase regulatory domain-like"/>
    <property type="match status" value="1"/>
</dbReference>
<feature type="repeat" description="TPR" evidence="4">
    <location>
        <begin position="68"/>
        <end position="101"/>
    </location>
</feature>
<name>A0ABV2TEZ9_9BACT</name>
<evidence type="ECO:0000256" key="4">
    <source>
        <dbReference type="PROSITE-ProRule" id="PRU00339"/>
    </source>
</evidence>
<dbReference type="InterPro" id="IPR006690">
    <property type="entry name" value="OMPA-like_CS"/>
</dbReference>
<evidence type="ECO:0000259" key="7">
    <source>
        <dbReference type="PROSITE" id="PS51123"/>
    </source>
</evidence>
<protein>
    <submittedName>
        <fullName evidence="8">OmpA family protein</fullName>
    </submittedName>
</protein>
<dbReference type="PRINTS" id="PR01021">
    <property type="entry name" value="OMPADOMAIN"/>
</dbReference>
<keyword evidence="6" id="KW-0732">Signal</keyword>
<dbReference type="CDD" id="cd07185">
    <property type="entry name" value="OmpA_C-like"/>
    <property type="match status" value="1"/>
</dbReference>
<sequence length="631" mass="69750">MTMNKLALLLTGCLLSCLHMRAQVVTYDNAPKKAKASFDNAVTAIGNYQMEEAVRYLQAAITIAPNFVDAYGQLGITCVQLKKYPEAVQYFEKLKQLDTTALKPAMLSYCRAMAGTGNFAGALQLINTYLQTTKRKNPVADKLKSNYEFAVKAAATQVPFQPHNLGNAINSKDPEYFPSITIDGNTLVFTRRVNGRNEDFFLSQRDSSGWLPATDMGEPINTAFNEGAQNISQDGTMLVFTGCEFPRGFGSCDIYYALKTKDGWQEPQNIGAPINTRAWESQPCLSPDKQTLYFVRETADNGADIFMSHYQPNGKWSEPERLGPNINTPGRETTPFIHADNQTLYFASDTHPGFGGMDLFYSRRQPDGSWGPAVNLGYPINTIDEDASMIVAANGKTAYFASDRADSRGALDIYSFELYDAARPLQTLYVKGYVYDVKTNGRIPANIELTDLQNGLTVSTVKSDPQGNFLVPLPVGKDYAFNVNKSGYLFYSDNFSLKDKNPETPFEKNIPLQPIEANASVVLHNIFFDSKAYALKPSSVSELEKLIRLLKENPTMKIEISGHTDNVGSDKDNLLLSENRAKAVVNYLTEKGIAAGRLTAHGYGETQPLAGNETEEGRAQNRRTAFKVISL</sequence>
<proteinExistence type="predicted"/>
<dbReference type="InterPro" id="IPR011659">
    <property type="entry name" value="WD40"/>
</dbReference>
<reference evidence="8 9" key="1">
    <citation type="submission" date="2024-06" db="EMBL/GenBank/DDBJ databases">
        <title>Chitinophaga defluvii sp. nov., isolated from municipal sewage.</title>
        <authorList>
            <person name="Zhang L."/>
        </authorList>
    </citation>
    <scope>NUCLEOTIDE SEQUENCE [LARGE SCALE GENOMIC DNA]</scope>
    <source>
        <strain evidence="8 9">H8</strain>
    </source>
</reference>
<evidence type="ECO:0000256" key="2">
    <source>
        <dbReference type="ARBA" id="ARBA00023136"/>
    </source>
</evidence>
<dbReference type="Gene3D" id="3.30.1330.60">
    <property type="entry name" value="OmpA-like domain"/>
    <property type="match status" value="1"/>
</dbReference>
<dbReference type="Gene3D" id="2.120.10.30">
    <property type="entry name" value="TolB, C-terminal domain"/>
    <property type="match status" value="1"/>
</dbReference>
<dbReference type="InterPro" id="IPR011042">
    <property type="entry name" value="6-blade_b-propeller_TolB-like"/>
</dbReference>
<evidence type="ECO:0000256" key="1">
    <source>
        <dbReference type="ARBA" id="ARBA00004442"/>
    </source>
</evidence>